<dbReference type="InterPro" id="IPR013324">
    <property type="entry name" value="RNA_pol_sigma_r3/r4-like"/>
</dbReference>
<dbReference type="InterPro" id="IPR036388">
    <property type="entry name" value="WH-like_DNA-bd_sf"/>
</dbReference>
<dbReference type="PROSITE" id="PS00716">
    <property type="entry name" value="SIGMA70_2"/>
    <property type="match status" value="1"/>
</dbReference>
<dbReference type="EMBL" id="UFUZ01000001">
    <property type="protein sequence ID" value="SUX26126.1"/>
    <property type="molecule type" value="Genomic_DNA"/>
</dbReference>
<dbReference type="Pfam" id="PF00140">
    <property type="entry name" value="Sigma70_r1_2"/>
    <property type="match status" value="1"/>
</dbReference>
<dbReference type="FunFam" id="1.10.601.10:FF:000001">
    <property type="entry name" value="RNA polymerase sigma factor SigA"/>
    <property type="match status" value="1"/>
</dbReference>
<evidence type="ECO:0000256" key="2">
    <source>
        <dbReference type="ARBA" id="ARBA00023015"/>
    </source>
</evidence>
<dbReference type="Pfam" id="PF04539">
    <property type="entry name" value="Sigma70_r3"/>
    <property type="match status" value="1"/>
</dbReference>
<dbReference type="InterPro" id="IPR000943">
    <property type="entry name" value="RNA_pol_sigma70"/>
</dbReference>
<comment type="similarity">
    <text evidence="6">Belongs to the sigma-70 factor family. RpoD/SigA subfamily.</text>
</comment>
<gene>
    <name evidence="10" type="primary">rpoD</name>
    <name evidence="6" type="synonym">sigA</name>
    <name evidence="10" type="ORF">NCTC12264_00346</name>
</gene>
<dbReference type="Proteomes" id="UP000254161">
    <property type="component" value="Unassembled WGS sequence"/>
</dbReference>
<proteinExistence type="inferred from homology"/>
<dbReference type="PANTHER" id="PTHR30603:SF60">
    <property type="entry name" value="RNA POLYMERASE SIGMA FACTOR RPOD"/>
    <property type="match status" value="1"/>
</dbReference>
<evidence type="ECO:0000313" key="11">
    <source>
        <dbReference type="Proteomes" id="UP000254161"/>
    </source>
</evidence>
<dbReference type="NCBIfam" id="TIGR02937">
    <property type="entry name" value="sigma70-ECF"/>
    <property type="match status" value="1"/>
</dbReference>
<evidence type="ECO:0000256" key="4">
    <source>
        <dbReference type="ARBA" id="ARBA00023125"/>
    </source>
</evidence>
<dbReference type="GO" id="GO:0016987">
    <property type="term" value="F:sigma factor activity"/>
    <property type="evidence" value="ECO:0007669"/>
    <property type="project" value="UniProtKB-UniRule"/>
</dbReference>
<dbReference type="InterPro" id="IPR014284">
    <property type="entry name" value="RNA_pol_sigma-70_dom"/>
</dbReference>
<accession>A0A381EGP2</accession>
<dbReference type="CDD" id="cd06171">
    <property type="entry name" value="Sigma70_r4"/>
    <property type="match status" value="1"/>
</dbReference>
<evidence type="ECO:0000256" key="6">
    <source>
        <dbReference type="HAMAP-Rule" id="MF_00963"/>
    </source>
</evidence>
<dbReference type="InterPro" id="IPR009042">
    <property type="entry name" value="RNA_pol_sigma70_r1_2"/>
</dbReference>
<feature type="short sequence motif" description="Interaction with polymerase core subunit RpoC" evidence="6">
    <location>
        <begin position="406"/>
        <end position="409"/>
    </location>
</feature>
<dbReference type="GO" id="GO:0003677">
    <property type="term" value="F:DNA binding"/>
    <property type="evidence" value="ECO:0007669"/>
    <property type="project" value="UniProtKB-UniRule"/>
</dbReference>
<dbReference type="InterPro" id="IPR028630">
    <property type="entry name" value="Sigma70_RpoD"/>
</dbReference>
<dbReference type="PRINTS" id="PR00046">
    <property type="entry name" value="SIGMA70FCT"/>
</dbReference>
<evidence type="ECO:0000256" key="1">
    <source>
        <dbReference type="ARBA" id="ARBA00022490"/>
    </source>
</evidence>
<keyword evidence="4 6" id="KW-0238">DNA-binding</keyword>
<feature type="domain" description="RNA polymerase sigma-70" evidence="8">
    <location>
        <begin position="406"/>
        <end position="419"/>
    </location>
</feature>
<dbReference type="InterPro" id="IPR012760">
    <property type="entry name" value="RNA_pol_sigma_RpoD_C"/>
</dbReference>
<dbReference type="HAMAP" id="MF_00963">
    <property type="entry name" value="Sigma70_RpoD_SigA"/>
    <property type="match status" value="1"/>
</dbReference>
<dbReference type="RefSeq" id="WP_004275720.1">
    <property type="nucleotide sequence ID" value="NZ_JANKIR010000007.1"/>
</dbReference>
<dbReference type="Pfam" id="PF04542">
    <property type="entry name" value="Sigma70_r2"/>
    <property type="match status" value="1"/>
</dbReference>
<feature type="region of interest" description="Sigma-70 factor domain-2" evidence="6">
    <location>
        <begin position="382"/>
        <end position="452"/>
    </location>
</feature>
<dbReference type="Gene3D" id="1.10.601.10">
    <property type="entry name" value="RNA Polymerase Primary Sigma Factor"/>
    <property type="match status" value="1"/>
</dbReference>
<feature type="region of interest" description="Sigma-70 factor domain-3" evidence="6">
    <location>
        <begin position="461"/>
        <end position="537"/>
    </location>
</feature>
<comment type="subcellular location">
    <subcellularLocation>
        <location evidence="6">Cytoplasm</location>
    </subcellularLocation>
</comment>
<keyword evidence="3 6" id="KW-0731">Sigma factor</keyword>
<dbReference type="PROSITE" id="PS00715">
    <property type="entry name" value="SIGMA70_1"/>
    <property type="match status" value="1"/>
</dbReference>
<feature type="compositionally biased region" description="Acidic residues" evidence="7">
    <location>
        <begin position="177"/>
        <end position="194"/>
    </location>
</feature>
<evidence type="ECO:0000259" key="9">
    <source>
        <dbReference type="PROSITE" id="PS00716"/>
    </source>
</evidence>
<dbReference type="InterPro" id="IPR007627">
    <property type="entry name" value="RNA_pol_sigma70_r2"/>
</dbReference>
<comment type="function">
    <text evidence="6">Sigma factors are initiation factors that promote the attachment of RNA polymerase to specific initiation sites and are then released. This sigma factor is the primary sigma factor during exponential growth.</text>
</comment>
<feature type="region of interest" description="Disordered" evidence="7">
    <location>
        <begin position="177"/>
        <end position="205"/>
    </location>
</feature>
<dbReference type="Pfam" id="PF04545">
    <property type="entry name" value="Sigma70_r4"/>
    <property type="match status" value="1"/>
</dbReference>
<keyword evidence="2 6" id="KW-0805">Transcription regulation</keyword>
<dbReference type="SUPFAM" id="SSF88946">
    <property type="entry name" value="Sigma2 domain of RNA polymerase sigma factors"/>
    <property type="match status" value="1"/>
</dbReference>
<comment type="caution">
    <text evidence="6">Lacks conserved residue(s) required for the propagation of feature annotation.</text>
</comment>
<evidence type="ECO:0000256" key="7">
    <source>
        <dbReference type="SAM" id="MobiDB-lite"/>
    </source>
</evidence>
<dbReference type="InterPro" id="IPR007624">
    <property type="entry name" value="RNA_pol_sigma70_r3"/>
</dbReference>
<evidence type="ECO:0000259" key="8">
    <source>
        <dbReference type="PROSITE" id="PS00715"/>
    </source>
</evidence>
<dbReference type="NCBIfam" id="TIGR02393">
    <property type="entry name" value="RpoD_Cterm"/>
    <property type="match status" value="1"/>
</dbReference>
<dbReference type="GO" id="GO:0005737">
    <property type="term" value="C:cytoplasm"/>
    <property type="evidence" value="ECO:0007669"/>
    <property type="project" value="UniProtKB-SubCell"/>
</dbReference>
<evidence type="ECO:0000256" key="5">
    <source>
        <dbReference type="ARBA" id="ARBA00023163"/>
    </source>
</evidence>
<dbReference type="InterPro" id="IPR007630">
    <property type="entry name" value="RNA_pol_sigma70_r4"/>
</dbReference>
<feature type="domain" description="RNA polymerase sigma-70" evidence="9">
    <location>
        <begin position="576"/>
        <end position="602"/>
    </location>
</feature>
<dbReference type="AlphaFoldDB" id="A0A381EGP2"/>
<reference evidence="10 11" key="1">
    <citation type="submission" date="2018-06" db="EMBL/GenBank/DDBJ databases">
        <authorList>
            <consortium name="Pathogen Informatics"/>
            <person name="Doyle S."/>
        </authorList>
    </citation>
    <scope>NUCLEOTIDE SEQUENCE [LARGE SCALE GENOMIC DNA]</scope>
    <source>
        <strain evidence="10 11">NCTC12264</strain>
    </source>
</reference>
<feature type="DNA-binding region" description="H-T-H motif" evidence="6">
    <location>
        <begin position="577"/>
        <end position="596"/>
    </location>
</feature>
<protein>
    <recommendedName>
        <fullName evidence="6">RNA polymerase sigma factor SigA</fullName>
    </recommendedName>
</protein>
<keyword evidence="5 6" id="KW-0804">Transcription</keyword>
<organism evidence="10 11">
    <name type="scientific">Campylobacter upsaliensis</name>
    <dbReference type="NCBI Taxonomy" id="28080"/>
    <lineage>
        <taxon>Bacteria</taxon>
        <taxon>Pseudomonadati</taxon>
        <taxon>Campylobacterota</taxon>
        <taxon>Epsilonproteobacteria</taxon>
        <taxon>Campylobacterales</taxon>
        <taxon>Campylobacteraceae</taxon>
        <taxon>Campylobacter</taxon>
    </lineage>
</organism>
<sequence length="619" mass="72466">MDTKTQNLELEELFKENKEDYITYEKLVKYLNKQPNLTAIKKIRSLMKKYKVELYSAAQIAQMQNVADAKRLEEEKQKLQDTGLENEFNLANENELLEWSRSDSPVRMYLREMGQIALLNKDEEVEISKKIELGEDIIIDAFCSVPYLIDFILDYQEPLINRERRVKELFKSFDEEEDKENDKLDEEENDEESEEDKKTKKPNKREDERTLKVIEKFKALEKAKKEWLKVSKETKAKESDDELLDKLSIAFKKNILKEKLMDLGPTSKLISEIVKSMETALKSDDEFDKELKRLEYRLPMFSDELKARHADILKEITKLSKDEIAEKAMETTMVSTYMEIKKLFQTKEASKKSFDLEKSRLKEILEQIKRGKKISDEAKGRMAKSNLRLVVSIAKRYTNRGLPFLDLIQEGNIGLMKAVDKFEYKRGYKFSTYATWWIRQAISRAIADQARTIRIPIHMIETINQINKIIREHLQKNGKEPDVNDIAKEVGLSVDKVKQVIKITKEPISLEAPIGSEEDGKFGDFVEDKNSLSPMDNILKDDLKEQIDEVLDQLNDREKAVIRMRFGLLEDESDRTLEEIGKELNVTRERVRQIESSAIKKLKHPKVGRKLKNYIEGWK</sequence>
<dbReference type="PANTHER" id="PTHR30603">
    <property type="entry name" value="RNA POLYMERASE SIGMA FACTOR RPO"/>
    <property type="match status" value="1"/>
</dbReference>
<dbReference type="InterPro" id="IPR050239">
    <property type="entry name" value="Sigma-70_RNA_pol_init_factors"/>
</dbReference>
<dbReference type="SUPFAM" id="SSF88659">
    <property type="entry name" value="Sigma3 and sigma4 domains of RNA polymerase sigma factors"/>
    <property type="match status" value="2"/>
</dbReference>
<evidence type="ECO:0000256" key="3">
    <source>
        <dbReference type="ARBA" id="ARBA00023082"/>
    </source>
</evidence>
<dbReference type="NCBIfam" id="NF004208">
    <property type="entry name" value="PRK05658.1"/>
    <property type="match status" value="1"/>
</dbReference>
<dbReference type="InterPro" id="IPR013325">
    <property type="entry name" value="RNA_pol_sigma_r2"/>
</dbReference>
<comment type="subunit">
    <text evidence="6">Interacts transiently with the RNA polymerase catalytic core.</text>
</comment>
<evidence type="ECO:0000313" key="10">
    <source>
        <dbReference type="EMBL" id="SUX26126.1"/>
    </source>
</evidence>
<name>A0A381EGP2_CAMUP</name>
<keyword evidence="1 6" id="KW-0963">Cytoplasm</keyword>
<dbReference type="Gene3D" id="1.10.10.10">
    <property type="entry name" value="Winged helix-like DNA-binding domain superfamily/Winged helix DNA-binding domain"/>
    <property type="match status" value="2"/>
</dbReference>
<dbReference type="GO" id="GO:0006352">
    <property type="term" value="P:DNA-templated transcription initiation"/>
    <property type="evidence" value="ECO:0007669"/>
    <property type="project" value="UniProtKB-UniRule"/>
</dbReference>